<keyword evidence="3" id="KW-1185">Reference proteome</keyword>
<dbReference type="Proteomes" id="UP000594262">
    <property type="component" value="Unplaced"/>
</dbReference>
<dbReference type="PANTHER" id="PTHR31909">
    <property type="entry name" value="CHROMOSOME 20 ORF85 FAMILY MEMBER"/>
    <property type="match status" value="1"/>
</dbReference>
<dbReference type="EnsemblMetazoa" id="CLYHEMT016458.1">
    <property type="protein sequence ID" value="CLYHEMP016458.1"/>
    <property type="gene ID" value="CLYHEMG016458"/>
</dbReference>
<evidence type="ECO:0000256" key="1">
    <source>
        <dbReference type="SAM" id="MobiDB-lite"/>
    </source>
</evidence>
<accession>A0A7M6DMM5</accession>
<reference evidence="2" key="1">
    <citation type="submission" date="2021-01" db="UniProtKB">
        <authorList>
            <consortium name="EnsemblMetazoa"/>
        </authorList>
    </citation>
    <scope>IDENTIFICATION</scope>
</reference>
<sequence length="118" mass="13840">MAESHKLKKSLNVVHSDEIWKDHIGRELLAQRNWPQKWGFLSDIYKELEQETKEDSTSHNHKIKTPKEETKKSYPRTDAQMIGWKSAVARRNPYGVPEAHARGKCDILKTFEWPQEGQ</sequence>
<dbReference type="AlphaFoldDB" id="A0A7M6DMM5"/>
<evidence type="ECO:0000313" key="3">
    <source>
        <dbReference type="Proteomes" id="UP000594262"/>
    </source>
</evidence>
<dbReference type="PANTHER" id="PTHR31909:SF3">
    <property type="entry name" value="SIMILAR TO PROTEIN C20ORF85 HOMOLOG"/>
    <property type="match status" value="1"/>
</dbReference>
<dbReference type="Pfam" id="PF14945">
    <property type="entry name" value="LLC1"/>
    <property type="match status" value="1"/>
</dbReference>
<feature type="region of interest" description="Disordered" evidence="1">
    <location>
        <begin position="50"/>
        <end position="78"/>
    </location>
</feature>
<protein>
    <submittedName>
        <fullName evidence="2">Uncharacterized protein</fullName>
    </submittedName>
</protein>
<organism evidence="2 3">
    <name type="scientific">Clytia hemisphaerica</name>
    <dbReference type="NCBI Taxonomy" id="252671"/>
    <lineage>
        <taxon>Eukaryota</taxon>
        <taxon>Metazoa</taxon>
        <taxon>Cnidaria</taxon>
        <taxon>Hydrozoa</taxon>
        <taxon>Hydroidolina</taxon>
        <taxon>Leptothecata</taxon>
        <taxon>Obeliida</taxon>
        <taxon>Clytiidae</taxon>
        <taxon>Clytia</taxon>
    </lineage>
</organism>
<dbReference type="InterPro" id="IPR020339">
    <property type="entry name" value="C20orf85-like"/>
</dbReference>
<name>A0A7M6DMM5_9CNID</name>
<evidence type="ECO:0000313" key="2">
    <source>
        <dbReference type="EnsemblMetazoa" id="CLYHEMP016458.1"/>
    </source>
</evidence>
<proteinExistence type="predicted"/>
<dbReference type="OrthoDB" id="10031946at2759"/>